<dbReference type="GO" id="GO:0009247">
    <property type="term" value="P:glycolipid biosynthetic process"/>
    <property type="evidence" value="ECO:0007669"/>
    <property type="project" value="TreeGrafter"/>
</dbReference>
<name>A0AAV5D5D1_ELECO</name>
<dbReference type="SUPFAM" id="SSF53756">
    <property type="entry name" value="UDP-Glycosyltransferase/glycogen phosphorylase"/>
    <property type="match status" value="1"/>
</dbReference>
<dbReference type="EMBL" id="BQKI01000012">
    <property type="protein sequence ID" value="GJN05844.1"/>
    <property type="molecule type" value="Genomic_DNA"/>
</dbReference>
<evidence type="ECO:0000259" key="2">
    <source>
        <dbReference type="Pfam" id="PF00534"/>
    </source>
</evidence>
<keyword evidence="1" id="KW-0808">Transferase</keyword>
<dbReference type="PANTHER" id="PTHR45947:SF2">
    <property type="entry name" value="OS01G0142300 PROTEIN"/>
    <property type="match status" value="1"/>
</dbReference>
<dbReference type="PANTHER" id="PTHR45947">
    <property type="entry name" value="SULFOQUINOVOSYL TRANSFERASE SQD2"/>
    <property type="match status" value="1"/>
</dbReference>
<sequence length="442" mass="49458">MAIGGKEIKDDLEEAPPLLLEEAARPRRVALFVEPSPFAYISGYKNRFQNFIKHLREMGDEVIVVTNHEGVPQEFHGAKVIGSWSYALILYSFPCPMYGKVPLSLALSPRIISEVAKFKPDIIHASSPGIMVFGALAIAKLLNVPLVMSYHTHVPVYIPRYTFSWLVEPMWQVIRFLHRAADLTLVPSAAISKDFELHRLYQLTEYVFGTKVSILQASIPNFVVMICDAGEPEKPLIIHVGRFGREKNLDFLKMVMDRLPGVRIAFIGDGPYRPELEKMFEGTPAVFTGMMQGEELSQAYASGDVFVMPSESETLGQVVLESMSSGVPVVAARAGGIPDIIPEDQEGKTSFLFTPGNLDDCVGKVQLLLTNRELRDSMGRTARAEMEKCDWRAASKAIRNEFYNAAIWYWRKKRAELVQPLQWLAQLCLPAPEANKNGITHC</sequence>
<evidence type="ECO:0000256" key="1">
    <source>
        <dbReference type="ARBA" id="ARBA00022676"/>
    </source>
</evidence>
<dbReference type="AlphaFoldDB" id="A0AAV5D5D1"/>
<comment type="caution">
    <text evidence="4">The sequence shown here is derived from an EMBL/GenBank/DDBJ whole genome shotgun (WGS) entry which is preliminary data.</text>
</comment>
<accession>A0AAV5D5D1</accession>
<gene>
    <name evidence="4" type="primary">ga23512</name>
    <name evidence="4" type="ORF">PR202_ga23512</name>
</gene>
<dbReference type="Gene3D" id="3.40.50.2000">
    <property type="entry name" value="Glycogen Phosphorylase B"/>
    <property type="match status" value="2"/>
</dbReference>
<evidence type="ECO:0000313" key="4">
    <source>
        <dbReference type="EMBL" id="GJN05844.1"/>
    </source>
</evidence>
<dbReference type="Pfam" id="PF13439">
    <property type="entry name" value="Glyco_transf_4"/>
    <property type="match status" value="1"/>
</dbReference>
<dbReference type="FunFam" id="3.40.50.2000:FF:000044">
    <property type="entry name" value="Sulfoquinovosyl transferase SQD2"/>
    <property type="match status" value="1"/>
</dbReference>
<organism evidence="4 5">
    <name type="scientific">Eleusine coracana subsp. coracana</name>
    <dbReference type="NCBI Taxonomy" id="191504"/>
    <lineage>
        <taxon>Eukaryota</taxon>
        <taxon>Viridiplantae</taxon>
        <taxon>Streptophyta</taxon>
        <taxon>Embryophyta</taxon>
        <taxon>Tracheophyta</taxon>
        <taxon>Spermatophyta</taxon>
        <taxon>Magnoliopsida</taxon>
        <taxon>Liliopsida</taxon>
        <taxon>Poales</taxon>
        <taxon>Poaceae</taxon>
        <taxon>PACMAD clade</taxon>
        <taxon>Chloridoideae</taxon>
        <taxon>Cynodonteae</taxon>
        <taxon>Eleusininae</taxon>
        <taxon>Eleusine</taxon>
    </lineage>
</organism>
<reference evidence="4" key="1">
    <citation type="journal article" date="2018" name="DNA Res.">
        <title>Multiple hybrid de novo genome assembly of finger millet, an orphan allotetraploid crop.</title>
        <authorList>
            <person name="Hatakeyama M."/>
            <person name="Aluri S."/>
            <person name="Balachadran M.T."/>
            <person name="Sivarajan S.R."/>
            <person name="Patrignani A."/>
            <person name="Gruter S."/>
            <person name="Poveda L."/>
            <person name="Shimizu-Inatsugi R."/>
            <person name="Baeten J."/>
            <person name="Francoijs K.J."/>
            <person name="Nataraja K.N."/>
            <person name="Reddy Y.A.N."/>
            <person name="Phadnis S."/>
            <person name="Ravikumar R.L."/>
            <person name="Schlapbach R."/>
            <person name="Sreeman S.M."/>
            <person name="Shimizu K.K."/>
        </authorList>
    </citation>
    <scope>NUCLEOTIDE SEQUENCE</scope>
</reference>
<feature type="domain" description="Glycosyltransferase subfamily 4-like N-terminal" evidence="3">
    <location>
        <begin position="44"/>
        <end position="196"/>
    </location>
</feature>
<dbReference type="Pfam" id="PF00534">
    <property type="entry name" value="Glycos_transf_1"/>
    <property type="match status" value="1"/>
</dbReference>
<reference evidence="4" key="2">
    <citation type="submission" date="2021-12" db="EMBL/GenBank/DDBJ databases">
        <title>Resequencing data analysis of finger millet.</title>
        <authorList>
            <person name="Hatakeyama M."/>
            <person name="Aluri S."/>
            <person name="Balachadran M.T."/>
            <person name="Sivarajan S.R."/>
            <person name="Poveda L."/>
            <person name="Shimizu-Inatsugi R."/>
            <person name="Schlapbach R."/>
            <person name="Sreeman S.M."/>
            <person name="Shimizu K.K."/>
        </authorList>
    </citation>
    <scope>NUCLEOTIDE SEQUENCE</scope>
</reference>
<dbReference type="InterPro" id="IPR001296">
    <property type="entry name" value="Glyco_trans_1"/>
</dbReference>
<proteinExistence type="predicted"/>
<dbReference type="CDD" id="cd03814">
    <property type="entry name" value="GT4-like"/>
    <property type="match status" value="1"/>
</dbReference>
<dbReference type="GO" id="GO:0046506">
    <property type="term" value="P:sulfolipid biosynthetic process"/>
    <property type="evidence" value="ECO:0007669"/>
    <property type="project" value="TreeGrafter"/>
</dbReference>
<feature type="domain" description="Glycosyl transferase family 1" evidence="2">
    <location>
        <begin position="232"/>
        <end position="383"/>
    </location>
</feature>
<protein>
    <submittedName>
        <fullName evidence="4">Uncharacterized protein</fullName>
    </submittedName>
</protein>
<dbReference type="GO" id="GO:0016020">
    <property type="term" value="C:membrane"/>
    <property type="evidence" value="ECO:0007669"/>
    <property type="project" value="GOC"/>
</dbReference>
<dbReference type="GO" id="GO:0009941">
    <property type="term" value="C:chloroplast envelope"/>
    <property type="evidence" value="ECO:0007669"/>
    <property type="project" value="TreeGrafter"/>
</dbReference>
<keyword evidence="5" id="KW-1185">Reference proteome</keyword>
<dbReference type="InterPro" id="IPR028098">
    <property type="entry name" value="Glyco_trans_4-like_N"/>
</dbReference>
<evidence type="ECO:0000259" key="3">
    <source>
        <dbReference type="Pfam" id="PF13439"/>
    </source>
</evidence>
<dbReference type="Proteomes" id="UP001054889">
    <property type="component" value="Unassembled WGS sequence"/>
</dbReference>
<dbReference type="GO" id="GO:0046510">
    <property type="term" value="F:UDP-sulfoquinovose:DAG sulfoquinovosyltransferase activity"/>
    <property type="evidence" value="ECO:0007669"/>
    <property type="project" value="TreeGrafter"/>
</dbReference>
<evidence type="ECO:0000313" key="5">
    <source>
        <dbReference type="Proteomes" id="UP001054889"/>
    </source>
</evidence>
<dbReference type="InterPro" id="IPR050194">
    <property type="entry name" value="Glycosyltransferase_grp1"/>
</dbReference>
<dbReference type="FunFam" id="3.40.50.2000:FF:000062">
    <property type="entry name" value="sulfoquinovosyl transferase SQD2"/>
    <property type="match status" value="1"/>
</dbReference>
<keyword evidence="1" id="KW-0328">Glycosyltransferase</keyword>